<organism evidence="1 2">
    <name type="scientific">Anas platyrhynchos platyrhynchos</name>
    <name type="common">Northern mallard</name>
    <dbReference type="NCBI Taxonomy" id="8840"/>
    <lineage>
        <taxon>Eukaryota</taxon>
        <taxon>Metazoa</taxon>
        <taxon>Chordata</taxon>
        <taxon>Craniata</taxon>
        <taxon>Vertebrata</taxon>
        <taxon>Euteleostomi</taxon>
        <taxon>Archelosauria</taxon>
        <taxon>Archosauria</taxon>
        <taxon>Dinosauria</taxon>
        <taxon>Saurischia</taxon>
        <taxon>Theropoda</taxon>
        <taxon>Coelurosauria</taxon>
        <taxon>Aves</taxon>
        <taxon>Neognathae</taxon>
        <taxon>Galloanserae</taxon>
        <taxon>Anseriformes</taxon>
        <taxon>Anatidae</taxon>
        <taxon>Anatinae</taxon>
        <taxon>Anas</taxon>
    </lineage>
</organism>
<reference evidence="1 2" key="1">
    <citation type="submission" date="2017-10" db="EMBL/GenBank/DDBJ databases">
        <title>A new Pekin duck reference genome.</title>
        <authorList>
            <person name="Hou Z.-C."/>
            <person name="Zhou Z.-K."/>
            <person name="Zhu F."/>
            <person name="Hou S.-S."/>
        </authorList>
    </citation>
    <scope>NUCLEOTIDE SEQUENCE [LARGE SCALE GENOMIC DNA]</scope>
</reference>
<dbReference type="Ensembl" id="ENSAPLT00000044572.1">
    <property type="protein sequence ID" value="ENSAPLP00000023632.1"/>
    <property type="gene ID" value="ENSAPLG00000025093.1"/>
</dbReference>
<name>A0A493TCM9_ANAPP</name>
<protein>
    <submittedName>
        <fullName evidence="1">Uncharacterized protein</fullName>
    </submittedName>
</protein>
<reference evidence="1" key="3">
    <citation type="submission" date="2025-09" db="UniProtKB">
        <authorList>
            <consortium name="Ensembl"/>
        </authorList>
    </citation>
    <scope>IDENTIFICATION</scope>
</reference>
<accession>A0A493TCM9</accession>
<evidence type="ECO:0000313" key="1">
    <source>
        <dbReference type="Ensembl" id="ENSAPLP00000023632.1"/>
    </source>
</evidence>
<dbReference type="AlphaFoldDB" id="A0A493TCM9"/>
<sequence>MGKMFRSDLCLTVGSCLFKQIPFFLSFPQSEDHLTAEPRIKKLEPILLPGRCKPEI</sequence>
<dbReference type="Proteomes" id="UP000016666">
    <property type="component" value="Chromosome 11"/>
</dbReference>
<reference evidence="1" key="2">
    <citation type="submission" date="2025-08" db="UniProtKB">
        <authorList>
            <consortium name="Ensembl"/>
        </authorList>
    </citation>
    <scope>IDENTIFICATION</scope>
</reference>
<evidence type="ECO:0000313" key="2">
    <source>
        <dbReference type="Proteomes" id="UP000016666"/>
    </source>
</evidence>
<proteinExistence type="predicted"/>
<keyword evidence="2" id="KW-1185">Reference proteome</keyword>